<proteinExistence type="predicted"/>
<dbReference type="Proteomes" id="UP000285693">
    <property type="component" value="Unassembled WGS sequence"/>
</dbReference>
<feature type="domain" description="HTH lacI-type" evidence="4">
    <location>
        <begin position="3"/>
        <end position="58"/>
    </location>
</feature>
<reference evidence="6 8" key="2">
    <citation type="submission" date="2018-08" db="EMBL/GenBank/DDBJ databases">
        <title>A genome reference for cultivated species of the human gut microbiota.</title>
        <authorList>
            <person name="Zou Y."/>
            <person name="Xue W."/>
            <person name="Luo G."/>
        </authorList>
    </citation>
    <scope>NUCLEOTIDE SEQUENCE [LARGE SCALE GENOMIC DNA]</scope>
    <source>
        <strain evidence="6 8">AF16-31</strain>
    </source>
</reference>
<dbReference type="InterPro" id="IPR000843">
    <property type="entry name" value="HTH_LacI"/>
</dbReference>
<dbReference type="Pfam" id="PF00356">
    <property type="entry name" value="LacI"/>
    <property type="match status" value="1"/>
</dbReference>
<evidence type="ECO:0000256" key="3">
    <source>
        <dbReference type="ARBA" id="ARBA00023163"/>
    </source>
</evidence>
<dbReference type="PROSITE" id="PS50932">
    <property type="entry name" value="HTH_LACI_2"/>
    <property type="match status" value="1"/>
</dbReference>
<keyword evidence="1" id="KW-0805">Transcription regulation</keyword>
<dbReference type="PANTHER" id="PTHR30146:SF109">
    <property type="entry name" value="HTH-TYPE TRANSCRIPTIONAL REGULATOR GALS"/>
    <property type="match status" value="1"/>
</dbReference>
<reference evidence="5 7" key="1">
    <citation type="submission" date="2015-09" db="EMBL/GenBank/DDBJ databases">
        <authorList>
            <consortium name="Pathogen Informatics"/>
        </authorList>
    </citation>
    <scope>NUCLEOTIDE SEQUENCE [LARGE SCALE GENOMIC DNA]</scope>
    <source>
        <strain evidence="5 7">2789STDY5834962</strain>
    </source>
</reference>
<dbReference type="InterPro" id="IPR028082">
    <property type="entry name" value="Peripla_BP_I"/>
</dbReference>
<dbReference type="Pfam" id="PF13377">
    <property type="entry name" value="Peripla_BP_3"/>
    <property type="match status" value="1"/>
</dbReference>
<evidence type="ECO:0000313" key="8">
    <source>
        <dbReference type="Proteomes" id="UP000285693"/>
    </source>
</evidence>
<dbReference type="SUPFAM" id="SSF53822">
    <property type="entry name" value="Periplasmic binding protein-like I"/>
    <property type="match status" value="1"/>
</dbReference>
<dbReference type="PANTHER" id="PTHR30146">
    <property type="entry name" value="LACI-RELATED TRANSCRIPTIONAL REPRESSOR"/>
    <property type="match status" value="1"/>
</dbReference>
<dbReference type="Proteomes" id="UP000095727">
    <property type="component" value="Unassembled WGS sequence"/>
</dbReference>
<name>A0A173QXC6_9FIRM</name>
<dbReference type="RefSeq" id="WP_055155489.1">
    <property type="nucleotide sequence ID" value="NZ_CYXR01000001.1"/>
</dbReference>
<organism evidence="5 7">
    <name type="scientific">Coprococcus comes</name>
    <dbReference type="NCBI Taxonomy" id="410072"/>
    <lineage>
        <taxon>Bacteria</taxon>
        <taxon>Bacillati</taxon>
        <taxon>Bacillota</taxon>
        <taxon>Clostridia</taxon>
        <taxon>Lachnospirales</taxon>
        <taxon>Lachnospiraceae</taxon>
        <taxon>Coprococcus</taxon>
    </lineage>
</organism>
<dbReference type="SMART" id="SM00354">
    <property type="entry name" value="HTH_LACI"/>
    <property type="match status" value="1"/>
</dbReference>
<keyword evidence="3" id="KW-0804">Transcription</keyword>
<evidence type="ECO:0000313" key="5">
    <source>
        <dbReference type="EMBL" id="CUM70263.1"/>
    </source>
</evidence>
<dbReference type="Gene3D" id="3.40.50.2300">
    <property type="match status" value="2"/>
</dbReference>
<dbReference type="EMBL" id="CYXR01000001">
    <property type="protein sequence ID" value="CUM70263.1"/>
    <property type="molecule type" value="Genomic_DNA"/>
</dbReference>
<protein>
    <submittedName>
        <fullName evidence="5">Degradation activator</fullName>
    </submittedName>
    <submittedName>
        <fullName evidence="6">LacI family transcriptional regulator</fullName>
    </submittedName>
</protein>
<dbReference type="AlphaFoldDB" id="A0A173QXC6"/>
<evidence type="ECO:0000256" key="2">
    <source>
        <dbReference type="ARBA" id="ARBA00023125"/>
    </source>
</evidence>
<dbReference type="SUPFAM" id="SSF47413">
    <property type="entry name" value="lambda repressor-like DNA-binding domains"/>
    <property type="match status" value="1"/>
</dbReference>
<dbReference type="CDD" id="cd06267">
    <property type="entry name" value="PBP1_LacI_sugar_binding-like"/>
    <property type="match status" value="1"/>
</dbReference>
<accession>A0A173QXC6</accession>
<evidence type="ECO:0000313" key="6">
    <source>
        <dbReference type="EMBL" id="RGU43841.1"/>
    </source>
</evidence>
<gene>
    <name evidence="5" type="primary">degA_1</name>
    <name evidence="6" type="ORF">DWW65_13260</name>
    <name evidence="5" type="ORF">ERS852574_00132</name>
</gene>
<dbReference type="GO" id="GO:0000976">
    <property type="term" value="F:transcription cis-regulatory region binding"/>
    <property type="evidence" value="ECO:0007669"/>
    <property type="project" value="TreeGrafter"/>
</dbReference>
<sequence>MGITIKDIAKECGVSVATVSMALSDKPSRVSENTKKKVREIAKKHNYRPNNAAVSLANKKSRLIGIVFNDLRNTHISSLFMAINGVLEKNGYSLVCHIIEDGQTIDTDIIRDIAADNIGALIWSKSMEMNDMEKPDFLKNAMRNLSIPVITMEKYGFDCPGVDILFDYEKGGYMATRHLIECGHRRIGCVAGKQSFHVTMQRLNGYKKALEESGISYDPDLVYFGDYTMESGYEAFSYILGQKVTAIFSMNDEMAFGIYRAARLYGVSIPEDISIIGFDNVPFADVMQVPLTTIGVPVIEMGKKLGEKVVELIDNKEKLKEREEILYTPRLLVRGSTKSIPPVTVI</sequence>
<dbReference type="EMBL" id="QRXY01000019">
    <property type="protein sequence ID" value="RGU43841.1"/>
    <property type="molecule type" value="Genomic_DNA"/>
</dbReference>
<dbReference type="CDD" id="cd01392">
    <property type="entry name" value="HTH_LacI"/>
    <property type="match status" value="1"/>
</dbReference>
<evidence type="ECO:0000313" key="7">
    <source>
        <dbReference type="Proteomes" id="UP000095727"/>
    </source>
</evidence>
<dbReference type="InterPro" id="IPR010982">
    <property type="entry name" value="Lambda_DNA-bd_dom_sf"/>
</dbReference>
<dbReference type="InterPro" id="IPR046335">
    <property type="entry name" value="LacI/GalR-like_sensor"/>
</dbReference>
<keyword evidence="2" id="KW-0238">DNA-binding</keyword>
<dbReference type="Gene3D" id="1.10.260.40">
    <property type="entry name" value="lambda repressor-like DNA-binding domains"/>
    <property type="match status" value="1"/>
</dbReference>
<dbReference type="GO" id="GO:0003700">
    <property type="term" value="F:DNA-binding transcription factor activity"/>
    <property type="evidence" value="ECO:0007669"/>
    <property type="project" value="TreeGrafter"/>
</dbReference>
<evidence type="ECO:0000256" key="1">
    <source>
        <dbReference type="ARBA" id="ARBA00023015"/>
    </source>
</evidence>
<evidence type="ECO:0000259" key="4">
    <source>
        <dbReference type="PROSITE" id="PS50932"/>
    </source>
</evidence>